<dbReference type="GO" id="GO:0022857">
    <property type="term" value="F:transmembrane transporter activity"/>
    <property type="evidence" value="ECO:0007669"/>
    <property type="project" value="InterPro"/>
</dbReference>
<comment type="similarity">
    <text evidence="2">Belongs to the major facilitator superfamily. Monocarboxylate porter (TC 2.A.1.13) family.</text>
</comment>
<dbReference type="Pfam" id="PF07690">
    <property type="entry name" value="MFS_1"/>
    <property type="match status" value="1"/>
</dbReference>
<dbReference type="OrthoDB" id="6509908at2759"/>
<feature type="transmembrane region" description="Helical" evidence="4">
    <location>
        <begin position="77"/>
        <end position="100"/>
    </location>
</feature>
<name>A0A5C3QKP2_9AGAR</name>
<dbReference type="Proteomes" id="UP000305067">
    <property type="component" value="Unassembled WGS sequence"/>
</dbReference>
<protein>
    <submittedName>
        <fullName evidence="6">MFS general substrate transporter</fullName>
    </submittedName>
</protein>
<dbReference type="InterPro" id="IPR050327">
    <property type="entry name" value="Proton-linked_MCT"/>
</dbReference>
<feature type="domain" description="Major facilitator superfamily (MFS) profile" evidence="5">
    <location>
        <begin position="36"/>
        <end position="427"/>
    </location>
</feature>
<dbReference type="PANTHER" id="PTHR11360">
    <property type="entry name" value="MONOCARBOXYLATE TRANSPORTER"/>
    <property type="match status" value="1"/>
</dbReference>
<keyword evidence="7" id="KW-1185">Reference proteome</keyword>
<dbReference type="EMBL" id="ML178822">
    <property type="protein sequence ID" value="TFL02342.1"/>
    <property type="molecule type" value="Genomic_DNA"/>
</dbReference>
<feature type="transmembrane region" description="Helical" evidence="4">
    <location>
        <begin position="335"/>
        <end position="362"/>
    </location>
</feature>
<feature type="transmembrane region" description="Helical" evidence="4">
    <location>
        <begin position="37"/>
        <end position="65"/>
    </location>
</feature>
<feature type="transmembrane region" description="Helical" evidence="4">
    <location>
        <begin position="311"/>
        <end position="329"/>
    </location>
</feature>
<keyword evidence="4" id="KW-0812">Transmembrane</keyword>
<feature type="transmembrane region" description="Helical" evidence="4">
    <location>
        <begin position="107"/>
        <end position="126"/>
    </location>
</feature>
<dbReference type="InterPro" id="IPR020846">
    <property type="entry name" value="MFS_dom"/>
</dbReference>
<dbReference type="AlphaFoldDB" id="A0A5C3QKP2"/>
<feature type="transmembrane region" description="Helical" evidence="4">
    <location>
        <begin position="277"/>
        <end position="299"/>
    </location>
</feature>
<keyword evidence="4" id="KW-0472">Membrane</keyword>
<feature type="transmembrane region" description="Helical" evidence="4">
    <location>
        <begin position="400"/>
        <end position="422"/>
    </location>
</feature>
<evidence type="ECO:0000259" key="5">
    <source>
        <dbReference type="PROSITE" id="PS50850"/>
    </source>
</evidence>
<dbReference type="InterPro" id="IPR011701">
    <property type="entry name" value="MFS"/>
</dbReference>
<dbReference type="InterPro" id="IPR036259">
    <property type="entry name" value="MFS_trans_sf"/>
</dbReference>
<evidence type="ECO:0000256" key="2">
    <source>
        <dbReference type="ARBA" id="ARBA00006727"/>
    </source>
</evidence>
<proteinExistence type="inferred from homology"/>
<evidence type="ECO:0000313" key="7">
    <source>
        <dbReference type="Proteomes" id="UP000305067"/>
    </source>
</evidence>
<keyword evidence="4" id="KW-1133">Transmembrane helix</keyword>
<evidence type="ECO:0000313" key="6">
    <source>
        <dbReference type="EMBL" id="TFL02342.1"/>
    </source>
</evidence>
<comment type="subcellular location">
    <subcellularLocation>
        <location evidence="1">Membrane</location>
        <topology evidence="1">Multi-pass membrane protein</topology>
    </subcellularLocation>
</comment>
<sequence>MTTLTLSTSSTPTEVASAPAPKSTRPRPCPRESSRQGVLSAIGAFLALLCTFGQMNAFGAFLAYYKDHQLASYSSAVISWIGSIQLFVFFVSGIPVGILFDKYGPRLPIVLGSVIHVLSMVLTSVSTKYWHLVLTHGFLFGLGVALVFYPCVAAVSSHFHRRRAAALGFVLAGSGIGGVIYPIAFHILFLTLQFGWSVRICAGVSALLCLVACFTVTSADETVTVDVEREGKFAWAMDGLKDRVYVSLIVGNLFVSLGIFIPYFFISSYTVTLPTPRSTLCLYTLSIMNASGVLGRFFLSLLADSLGPFTLLALSSLSMGIFTLTLWLLSENSVVLVILYAVAYGFCSGGFIALINPCVAGISEVRVMGRRIGGLYTLVAFPALVGNPLGAFLLDRSGGSYRSMIIFSGAVMVVGSTVLILSRWQRSEGRFRVVV</sequence>
<feature type="transmembrane region" description="Helical" evidence="4">
    <location>
        <begin position="196"/>
        <end position="223"/>
    </location>
</feature>
<feature type="transmembrane region" description="Helical" evidence="4">
    <location>
        <begin position="244"/>
        <end position="265"/>
    </location>
</feature>
<evidence type="ECO:0000256" key="1">
    <source>
        <dbReference type="ARBA" id="ARBA00004141"/>
    </source>
</evidence>
<feature type="compositionally biased region" description="Low complexity" evidence="3">
    <location>
        <begin position="1"/>
        <end position="13"/>
    </location>
</feature>
<dbReference type="Gene3D" id="1.20.1250.20">
    <property type="entry name" value="MFS general substrate transporter like domains"/>
    <property type="match status" value="2"/>
</dbReference>
<dbReference type="PROSITE" id="PS50850">
    <property type="entry name" value="MFS"/>
    <property type="match status" value="1"/>
</dbReference>
<evidence type="ECO:0000256" key="3">
    <source>
        <dbReference type="SAM" id="MobiDB-lite"/>
    </source>
</evidence>
<accession>A0A5C3QKP2</accession>
<feature type="transmembrane region" description="Helical" evidence="4">
    <location>
        <begin position="164"/>
        <end position="190"/>
    </location>
</feature>
<reference evidence="6 7" key="1">
    <citation type="journal article" date="2019" name="Nat. Ecol. Evol.">
        <title>Megaphylogeny resolves global patterns of mushroom evolution.</title>
        <authorList>
            <person name="Varga T."/>
            <person name="Krizsan K."/>
            <person name="Foldi C."/>
            <person name="Dima B."/>
            <person name="Sanchez-Garcia M."/>
            <person name="Sanchez-Ramirez S."/>
            <person name="Szollosi G.J."/>
            <person name="Szarkandi J.G."/>
            <person name="Papp V."/>
            <person name="Albert L."/>
            <person name="Andreopoulos W."/>
            <person name="Angelini C."/>
            <person name="Antonin V."/>
            <person name="Barry K.W."/>
            <person name="Bougher N.L."/>
            <person name="Buchanan P."/>
            <person name="Buyck B."/>
            <person name="Bense V."/>
            <person name="Catcheside P."/>
            <person name="Chovatia M."/>
            <person name="Cooper J."/>
            <person name="Damon W."/>
            <person name="Desjardin D."/>
            <person name="Finy P."/>
            <person name="Geml J."/>
            <person name="Haridas S."/>
            <person name="Hughes K."/>
            <person name="Justo A."/>
            <person name="Karasinski D."/>
            <person name="Kautmanova I."/>
            <person name="Kiss B."/>
            <person name="Kocsube S."/>
            <person name="Kotiranta H."/>
            <person name="LaButti K.M."/>
            <person name="Lechner B.E."/>
            <person name="Liimatainen K."/>
            <person name="Lipzen A."/>
            <person name="Lukacs Z."/>
            <person name="Mihaltcheva S."/>
            <person name="Morgado L.N."/>
            <person name="Niskanen T."/>
            <person name="Noordeloos M.E."/>
            <person name="Ohm R.A."/>
            <person name="Ortiz-Santana B."/>
            <person name="Ovrebo C."/>
            <person name="Racz N."/>
            <person name="Riley R."/>
            <person name="Savchenko A."/>
            <person name="Shiryaev A."/>
            <person name="Soop K."/>
            <person name="Spirin V."/>
            <person name="Szebenyi C."/>
            <person name="Tomsovsky M."/>
            <person name="Tulloss R.E."/>
            <person name="Uehling J."/>
            <person name="Grigoriev I.V."/>
            <person name="Vagvolgyi C."/>
            <person name="Papp T."/>
            <person name="Martin F.M."/>
            <person name="Miettinen O."/>
            <person name="Hibbett D.S."/>
            <person name="Nagy L.G."/>
        </authorList>
    </citation>
    <scope>NUCLEOTIDE SEQUENCE [LARGE SCALE GENOMIC DNA]</scope>
    <source>
        <strain evidence="6 7">CBS 309.79</strain>
    </source>
</reference>
<gene>
    <name evidence="6" type="ORF">BDV98DRAFT_505599</name>
</gene>
<evidence type="ECO:0000256" key="4">
    <source>
        <dbReference type="SAM" id="Phobius"/>
    </source>
</evidence>
<feature type="transmembrane region" description="Helical" evidence="4">
    <location>
        <begin position="374"/>
        <end position="394"/>
    </location>
</feature>
<organism evidence="6 7">
    <name type="scientific">Pterulicium gracile</name>
    <dbReference type="NCBI Taxonomy" id="1884261"/>
    <lineage>
        <taxon>Eukaryota</taxon>
        <taxon>Fungi</taxon>
        <taxon>Dikarya</taxon>
        <taxon>Basidiomycota</taxon>
        <taxon>Agaricomycotina</taxon>
        <taxon>Agaricomycetes</taxon>
        <taxon>Agaricomycetidae</taxon>
        <taxon>Agaricales</taxon>
        <taxon>Pleurotineae</taxon>
        <taxon>Pterulaceae</taxon>
        <taxon>Pterulicium</taxon>
    </lineage>
</organism>
<feature type="region of interest" description="Disordered" evidence="3">
    <location>
        <begin position="1"/>
        <end position="32"/>
    </location>
</feature>
<feature type="transmembrane region" description="Helical" evidence="4">
    <location>
        <begin position="132"/>
        <end position="152"/>
    </location>
</feature>
<dbReference type="GO" id="GO:0016020">
    <property type="term" value="C:membrane"/>
    <property type="evidence" value="ECO:0007669"/>
    <property type="project" value="UniProtKB-SubCell"/>
</dbReference>
<dbReference type="SUPFAM" id="SSF103473">
    <property type="entry name" value="MFS general substrate transporter"/>
    <property type="match status" value="1"/>
</dbReference>
<dbReference type="PANTHER" id="PTHR11360:SF177">
    <property type="entry name" value="RIBOFLAVIN TRANSPORTER MCH5"/>
    <property type="match status" value="1"/>
</dbReference>